<dbReference type="AlphaFoldDB" id="A0A6J4VMR7"/>
<name>A0A6J4VMR7_9CYAN</name>
<protein>
    <submittedName>
        <fullName evidence="1">Uncharacterized protein</fullName>
    </submittedName>
</protein>
<evidence type="ECO:0000313" key="1">
    <source>
        <dbReference type="EMBL" id="CAA9582528.1"/>
    </source>
</evidence>
<dbReference type="EMBL" id="CADCWO010000177">
    <property type="protein sequence ID" value="CAA9582528.1"/>
    <property type="molecule type" value="Genomic_DNA"/>
</dbReference>
<organism evidence="1">
    <name type="scientific">uncultured Synechococcales cyanobacterium</name>
    <dbReference type="NCBI Taxonomy" id="1936017"/>
    <lineage>
        <taxon>Bacteria</taxon>
        <taxon>Bacillati</taxon>
        <taxon>Cyanobacteriota</taxon>
        <taxon>Cyanophyceae</taxon>
        <taxon>Synechococcales</taxon>
        <taxon>environmental samples</taxon>
    </lineage>
</organism>
<sequence length="76" mass="8526">MRNPATVHNPLLKLPVSQKLKDLPSEAKECLRNLLVELSSDARARAEHAWCNGKAPMAAYWKAVSVYAKHTARICR</sequence>
<gene>
    <name evidence="1" type="ORF">AVDCRST_MAG81-3154</name>
</gene>
<proteinExistence type="predicted"/>
<reference evidence="1" key="1">
    <citation type="submission" date="2020-02" db="EMBL/GenBank/DDBJ databases">
        <authorList>
            <person name="Meier V. D."/>
        </authorList>
    </citation>
    <scope>NUCLEOTIDE SEQUENCE</scope>
    <source>
        <strain evidence="1">AVDCRST_MAG81</strain>
    </source>
</reference>
<accession>A0A6J4VMR7</accession>